<dbReference type="Proteomes" id="UP000186168">
    <property type="component" value="Unassembled WGS sequence"/>
</dbReference>
<sequence>MLDRWPVLRSGWRPGPESATDGPVLVSVTDFTFTTRRDLPGIARAAANLRRAWPTLDGAVGLWLWTAPLARRCGAVSVWTGEEALHGFVGLPEHVAIMRKYRTRGTAEATTWVAPRFDETGIWGEAYSLLTGSGATAGRSR</sequence>
<dbReference type="AlphaFoldDB" id="A0A1R1SQ96"/>
<gene>
    <name evidence="1" type="ORF">SPAR_05645</name>
</gene>
<evidence type="ECO:0000313" key="2">
    <source>
        <dbReference type="Proteomes" id="UP000186168"/>
    </source>
</evidence>
<protein>
    <recommendedName>
        <fullName evidence="3">DUF3291 domain-containing protein</fullName>
    </recommendedName>
</protein>
<evidence type="ECO:0000313" key="1">
    <source>
        <dbReference type="EMBL" id="OMI40480.1"/>
    </source>
</evidence>
<keyword evidence="2" id="KW-1185">Reference proteome</keyword>
<comment type="caution">
    <text evidence="1">The sequence shown here is derived from an EMBL/GenBank/DDBJ whole genome shotgun (WGS) entry which is preliminary data.</text>
</comment>
<name>A0A1R1SQ96_9ACTN</name>
<dbReference type="SUPFAM" id="SSF54909">
    <property type="entry name" value="Dimeric alpha+beta barrel"/>
    <property type="match status" value="1"/>
</dbReference>
<dbReference type="STRING" id="67365.GCA_001704635_00108"/>
<dbReference type="EMBL" id="ASQP01000086">
    <property type="protein sequence ID" value="OMI40480.1"/>
    <property type="molecule type" value="Genomic_DNA"/>
</dbReference>
<reference evidence="1 2" key="1">
    <citation type="submission" date="2013-05" db="EMBL/GenBank/DDBJ databases">
        <title>Genome sequence of Streptomyces sparsogenes DSM 40356.</title>
        <authorList>
            <person name="Coyne S."/>
            <person name="Seebeck F.P."/>
        </authorList>
    </citation>
    <scope>NUCLEOTIDE SEQUENCE [LARGE SCALE GENOMIC DNA]</scope>
    <source>
        <strain evidence="1 2">DSM 40356</strain>
    </source>
</reference>
<proteinExistence type="predicted"/>
<evidence type="ECO:0008006" key="3">
    <source>
        <dbReference type="Google" id="ProtNLM"/>
    </source>
</evidence>
<dbReference type="InterPro" id="IPR011008">
    <property type="entry name" value="Dimeric_a/b-barrel"/>
</dbReference>
<accession>A0A1R1SQ96</accession>
<organism evidence="1 2">
    <name type="scientific">Streptomyces sparsogenes DSM 40356</name>
    <dbReference type="NCBI Taxonomy" id="1331668"/>
    <lineage>
        <taxon>Bacteria</taxon>
        <taxon>Bacillati</taxon>
        <taxon>Actinomycetota</taxon>
        <taxon>Actinomycetes</taxon>
        <taxon>Kitasatosporales</taxon>
        <taxon>Streptomycetaceae</taxon>
        <taxon>Streptomyces</taxon>
    </lineage>
</organism>